<dbReference type="RefSeq" id="WP_377177508.1">
    <property type="nucleotide sequence ID" value="NZ_JBHTMY010000002.1"/>
</dbReference>
<feature type="chain" id="PRO_5046282341" evidence="1">
    <location>
        <begin position="19"/>
        <end position="218"/>
    </location>
</feature>
<reference evidence="5" key="1">
    <citation type="journal article" date="2019" name="Int. J. Syst. Evol. Microbiol.">
        <title>The Global Catalogue of Microorganisms (GCM) 10K type strain sequencing project: providing services to taxonomists for standard genome sequencing and annotation.</title>
        <authorList>
            <consortium name="The Broad Institute Genomics Platform"/>
            <consortium name="The Broad Institute Genome Sequencing Center for Infectious Disease"/>
            <person name="Wu L."/>
            <person name="Ma J."/>
        </authorList>
    </citation>
    <scope>NUCLEOTIDE SEQUENCE [LARGE SCALE GENOMIC DNA]</scope>
    <source>
        <strain evidence="5">CCUG 61485</strain>
    </source>
</reference>
<dbReference type="Gene3D" id="2.40.128.270">
    <property type="match status" value="1"/>
</dbReference>
<dbReference type="InterPro" id="IPR053147">
    <property type="entry name" value="Hsp_HslJ-like"/>
</dbReference>
<feature type="domain" description="DUF4377" evidence="3">
    <location>
        <begin position="24"/>
        <end position="98"/>
    </location>
</feature>
<evidence type="ECO:0000259" key="3">
    <source>
        <dbReference type="Pfam" id="PF14302"/>
    </source>
</evidence>
<dbReference type="Pfam" id="PF14302">
    <property type="entry name" value="DUF4377"/>
    <property type="match status" value="1"/>
</dbReference>
<feature type="signal peptide" evidence="1">
    <location>
        <begin position="1"/>
        <end position="18"/>
    </location>
</feature>
<gene>
    <name evidence="4" type="ORF">ACFQ39_07185</name>
</gene>
<feature type="domain" description="DUF306" evidence="2">
    <location>
        <begin position="109"/>
        <end position="212"/>
    </location>
</feature>
<dbReference type="EMBL" id="JBHTMY010000002">
    <property type="protein sequence ID" value="MFD1315397.1"/>
    <property type="molecule type" value="Genomic_DNA"/>
</dbReference>
<dbReference type="PANTHER" id="PTHR35535">
    <property type="entry name" value="HEAT SHOCK PROTEIN HSLJ"/>
    <property type="match status" value="1"/>
</dbReference>
<evidence type="ECO:0000259" key="2">
    <source>
        <dbReference type="Pfam" id="PF03724"/>
    </source>
</evidence>
<accession>A0ABW3Y2Y7</accession>
<dbReference type="Proteomes" id="UP001597201">
    <property type="component" value="Unassembled WGS sequence"/>
</dbReference>
<name>A0ABW3Y2Y7_9FLAO</name>
<dbReference type="PANTHER" id="PTHR35535:SF1">
    <property type="entry name" value="HEAT SHOCK PROTEIN HSLJ"/>
    <property type="match status" value="1"/>
</dbReference>
<evidence type="ECO:0000313" key="4">
    <source>
        <dbReference type="EMBL" id="MFD1315397.1"/>
    </source>
</evidence>
<dbReference type="InterPro" id="IPR025485">
    <property type="entry name" value="DUF4377"/>
</dbReference>
<dbReference type="InterPro" id="IPR038670">
    <property type="entry name" value="HslJ-like_sf"/>
</dbReference>
<evidence type="ECO:0000256" key="1">
    <source>
        <dbReference type="SAM" id="SignalP"/>
    </source>
</evidence>
<keyword evidence="5" id="KW-1185">Reference proteome</keyword>
<comment type="caution">
    <text evidence="4">The sequence shown here is derived from an EMBL/GenBank/DDBJ whole genome shotgun (WGS) entry which is preliminary data.</text>
</comment>
<sequence>MKTAVLFLSIIFAIPVSAKTKTFYVADHLVDCVGVAPQKCMLIREKQTDPWSNFYGRIDGFDYEEGFEYLIKVKETKIKNPPADGSSLKYTLIEVLRKRKTEEEISLYNDWKVTYLKGVVSFQRNPTIKIDNEEGKVSGFAGCNNFFGTFEPGTGTFDFAQIGMSRIGMTRKMCADMTVENAFTNSLNEISYYKIENENLSFYDRNNNVLMTCVLNEE</sequence>
<dbReference type="Pfam" id="PF03724">
    <property type="entry name" value="META"/>
    <property type="match status" value="1"/>
</dbReference>
<protein>
    <submittedName>
        <fullName evidence="4">DUF4377 domain-containing protein</fullName>
    </submittedName>
</protein>
<dbReference type="InterPro" id="IPR005184">
    <property type="entry name" value="DUF306_Meta_HslJ"/>
</dbReference>
<keyword evidence="1" id="KW-0732">Signal</keyword>
<organism evidence="4 5">
    <name type="scientific">Namhaeicola litoreus</name>
    <dbReference type="NCBI Taxonomy" id="1052145"/>
    <lineage>
        <taxon>Bacteria</taxon>
        <taxon>Pseudomonadati</taxon>
        <taxon>Bacteroidota</taxon>
        <taxon>Flavobacteriia</taxon>
        <taxon>Flavobacteriales</taxon>
        <taxon>Flavobacteriaceae</taxon>
        <taxon>Namhaeicola</taxon>
    </lineage>
</organism>
<evidence type="ECO:0000313" key="5">
    <source>
        <dbReference type="Proteomes" id="UP001597201"/>
    </source>
</evidence>
<proteinExistence type="predicted"/>